<dbReference type="RefSeq" id="XP_049306102.1">
    <property type="nucleotide sequence ID" value="XM_049450145.1"/>
</dbReference>
<dbReference type="RefSeq" id="XP_049306090.1">
    <property type="nucleotide sequence ID" value="XM_049450133.1"/>
</dbReference>
<evidence type="ECO:0000313" key="7">
    <source>
        <dbReference type="RefSeq" id="XP_049306093.1"/>
    </source>
</evidence>
<evidence type="ECO:0000313" key="14">
    <source>
        <dbReference type="RefSeq" id="XP_049306101.1"/>
    </source>
</evidence>
<evidence type="ECO:0000313" key="9">
    <source>
        <dbReference type="RefSeq" id="XP_049306096.1"/>
    </source>
</evidence>
<dbReference type="RefSeq" id="XP_049306089.1">
    <property type="nucleotide sequence ID" value="XM_049450132.1"/>
</dbReference>
<evidence type="ECO:0000313" key="13">
    <source>
        <dbReference type="RefSeq" id="XP_049306100.1"/>
    </source>
</evidence>
<evidence type="ECO:0000313" key="11">
    <source>
        <dbReference type="RefSeq" id="XP_049306098.1"/>
    </source>
</evidence>
<dbReference type="GeneID" id="115065890"/>
<dbReference type="RefSeq" id="XP_049306092.1">
    <property type="nucleotide sequence ID" value="XM_049450135.1"/>
</dbReference>
<dbReference type="RefSeq" id="XP_049306098.1">
    <property type="nucleotide sequence ID" value="XM_049450141.1"/>
</dbReference>
<dbReference type="RefSeq" id="XP_049306097.1">
    <property type="nucleotide sequence ID" value="XM_049450140.1"/>
</dbReference>
<evidence type="ECO:0000313" key="12">
    <source>
        <dbReference type="RefSeq" id="XP_049306099.1"/>
    </source>
</evidence>
<dbReference type="RefSeq" id="XP_049306100.1">
    <property type="nucleotide sequence ID" value="XM_049450143.1"/>
</dbReference>
<evidence type="ECO:0000256" key="1">
    <source>
        <dbReference type="SAM" id="MobiDB-lite"/>
    </source>
</evidence>
<dbReference type="RefSeq" id="XP_049306091.1">
    <property type="nucleotide sequence ID" value="XM_049450134.1"/>
</dbReference>
<dbReference type="RefSeq" id="XP_049306095.1">
    <property type="nucleotide sequence ID" value="XM_049450138.1"/>
</dbReference>
<evidence type="ECO:0000313" key="5">
    <source>
        <dbReference type="RefSeq" id="XP_049306091.1"/>
    </source>
</evidence>
<accession>A0ABM3JA36</accession>
<dbReference type="Proteomes" id="UP001652620">
    <property type="component" value="Chromosome 2"/>
</dbReference>
<protein>
    <submittedName>
        <fullName evidence="3 4">Uncharacterized protein LOC115065890 isoform X1</fullName>
    </submittedName>
</protein>
<dbReference type="RefSeq" id="XP_049306093.1">
    <property type="nucleotide sequence ID" value="XM_049450136.1"/>
</dbReference>
<evidence type="ECO:0000313" key="3">
    <source>
        <dbReference type="RefSeq" id="XP_049306089.1"/>
    </source>
</evidence>
<gene>
    <name evidence="3 4 5 6 7 8 9 10 11 12 13 14 15" type="primary">LOC115065890</name>
</gene>
<evidence type="ECO:0000313" key="8">
    <source>
        <dbReference type="RefSeq" id="XP_049306095.1"/>
    </source>
</evidence>
<sequence>MEPNKSYSLNEVQPSSQVGSNNSKAQVGCVISQAPNGSICKENSFLKNHSNKVIIEQKLPNGTINNANDSENYANFMQIPVETLQYHRRKLTPQEQARMSCNTDYMCQDDVFKTATNGRLGSASILSSSLESQPYFNPLGQQIQHQNQAVRNSVQLNQKSICVSNGLFDCNEGVFNCDERNESKEGLIAASTQTQYYANQTNNNCDAFSSDIKIDSGGEALATTVSSGHMMYTVHRVVTTSQIQTALGNTYASSSSVSSVVSALRNDNLVTPTSISTSLTTIPGNGIVGISGNVLSKMDDSNTTNNVVINGAGISDPQPSEDPGILTNGDHKLNIKSDHSRLQSTPCNNSIIMNNINGSTSTSLIQRPLQNVSEECEQIEVKI</sequence>
<keyword evidence="2" id="KW-1185">Reference proteome</keyword>
<dbReference type="RefSeq" id="XP_049306101.1">
    <property type="nucleotide sequence ID" value="XM_049450144.1"/>
</dbReference>
<evidence type="ECO:0000313" key="10">
    <source>
        <dbReference type="RefSeq" id="XP_049306097.1"/>
    </source>
</evidence>
<evidence type="ECO:0000313" key="2">
    <source>
        <dbReference type="Proteomes" id="UP001652620"/>
    </source>
</evidence>
<proteinExistence type="predicted"/>
<dbReference type="RefSeq" id="XP_049306099.1">
    <property type="nucleotide sequence ID" value="XM_049450142.1"/>
</dbReference>
<evidence type="ECO:0000313" key="4">
    <source>
        <dbReference type="RefSeq" id="XP_049306090.1"/>
    </source>
</evidence>
<name>A0ABM3JA36_BACDO</name>
<dbReference type="RefSeq" id="XP_049306096.1">
    <property type="nucleotide sequence ID" value="XM_049450139.1"/>
</dbReference>
<evidence type="ECO:0000313" key="15">
    <source>
        <dbReference type="RefSeq" id="XP_049306102.1"/>
    </source>
</evidence>
<evidence type="ECO:0000313" key="6">
    <source>
        <dbReference type="RefSeq" id="XP_049306092.1"/>
    </source>
</evidence>
<reference evidence="2 3" key="1">
    <citation type="submission" date="2025-05" db="UniProtKB">
        <authorList>
            <consortium name="RefSeq"/>
        </authorList>
    </citation>
    <scope>NUCLEOTIDE SEQUENCE [LARGE SCALE GENOMIC DNA]</scope>
    <source>
        <tissue evidence="3 4">Adult</tissue>
    </source>
</reference>
<feature type="region of interest" description="Disordered" evidence="1">
    <location>
        <begin position="1"/>
        <end position="20"/>
    </location>
</feature>
<organism evidence="2 15">
    <name type="scientific">Bactrocera dorsalis</name>
    <name type="common">Oriental fruit fly</name>
    <name type="synonym">Dacus dorsalis</name>
    <dbReference type="NCBI Taxonomy" id="27457"/>
    <lineage>
        <taxon>Eukaryota</taxon>
        <taxon>Metazoa</taxon>
        <taxon>Ecdysozoa</taxon>
        <taxon>Arthropoda</taxon>
        <taxon>Hexapoda</taxon>
        <taxon>Insecta</taxon>
        <taxon>Pterygota</taxon>
        <taxon>Neoptera</taxon>
        <taxon>Endopterygota</taxon>
        <taxon>Diptera</taxon>
        <taxon>Brachycera</taxon>
        <taxon>Muscomorpha</taxon>
        <taxon>Tephritoidea</taxon>
        <taxon>Tephritidae</taxon>
        <taxon>Bactrocera</taxon>
        <taxon>Bactrocera</taxon>
    </lineage>
</organism>